<evidence type="ECO:0000313" key="2">
    <source>
        <dbReference type="EMBL" id="USW52523.1"/>
    </source>
</evidence>
<organism evidence="2 3">
    <name type="scientific">Septoria linicola</name>
    <dbReference type="NCBI Taxonomy" id="215465"/>
    <lineage>
        <taxon>Eukaryota</taxon>
        <taxon>Fungi</taxon>
        <taxon>Dikarya</taxon>
        <taxon>Ascomycota</taxon>
        <taxon>Pezizomycotina</taxon>
        <taxon>Dothideomycetes</taxon>
        <taxon>Dothideomycetidae</taxon>
        <taxon>Mycosphaerellales</taxon>
        <taxon>Mycosphaerellaceae</taxon>
        <taxon>Septoria</taxon>
    </lineage>
</organism>
<evidence type="ECO:0000313" key="3">
    <source>
        <dbReference type="Proteomes" id="UP001056384"/>
    </source>
</evidence>
<gene>
    <name evidence="2" type="ORF">Slin15195_G058420</name>
</gene>
<dbReference type="AlphaFoldDB" id="A0A9Q9ASS2"/>
<feature type="region of interest" description="Disordered" evidence="1">
    <location>
        <begin position="1"/>
        <end position="21"/>
    </location>
</feature>
<reference evidence="2" key="1">
    <citation type="submission" date="2022-06" db="EMBL/GenBank/DDBJ databases">
        <title>Complete genome sequences of two strains of the flax pathogen Septoria linicola.</title>
        <authorList>
            <person name="Lapalu N."/>
            <person name="Simon A."/>
            <person name="Demenou B."/>
            <person name="Paumier D."/>
            <person name="Guillot M.-P."/>
            <person name="Gout L."/>
            <person name="Valade R."/>
        </authorList>
    </citation>
    <scope>NUCLEOTIDE SEQUENCE</scope>
    <source>
        <strain evidence="2">SE15195</strain>
    </source>
</reference>
<sequence length="170" mass="19187">MDIQRDTNESPPSPPSITGLSSFESLPSELRNYIYELSGGLCDDPICLRGPEKVVQPAITRVSKLIREETLPIFYGNHHFVLRLLSQTGPEKSRILLWLDAIGHRNASRLRSVHIVNARKQDRKTIENDFLRDMRVRGVFTSRVKIARIAAPFKHTEASVLEAGARARGM</sequence>
<keyword evidence="3" id="KW-1185">Reference proteome</keyword>
<evidence type="ECO:0000256" key="1">
    <source>
        <dbReference type="SAM" id="MobiDB-lite"/>
    </source>
</evidence>
<protein>
    <submittedName>
        <fullName evidence="2">Uncharacterized protein</fullName>
    </submittedName>
</protein>
<dbReference type="Proteomes" id="UP001056384">
    <property type="component" value="Chromosome 4"/>
</dbReference>
<name>A0A9Q9ASS2_9PEZI</name>
<dbReference type="EMBL" id="CP099421">
    <property type="protein sequence ID" value="USW52523.1"/>
    <property type="molecule type" value="Genomic_DNA"/>
</dbReference>
<accession>A0A9Q9ASS2</accession>
<proteinExistence type="predicted"/>